<proteinExistence type="predicted"/>
<evidence type="ECO:0000313" key="3">
    <source>
        <dbReference type="EMBL" id="GAA5496394.1"/>
    </source>
</evidence>
<dbReference type="EMBL" id="BAABRL010000008">
    <property type="protein sequence ID" value="GAA5496394.1"/>
    <property type="molecule type" value="Genomic_DNA"/>
</dbReference>
<protein>
    <submittedName>
        <fullName evidence="3">Uncharacterized protein</fullName>
    </submittedName>
</protein>
<feature type="signal peptide" evidence="2">
    <location>
        <begin position="1"/>
        <end position="25"/>
    </location>
</feature>
<evidence type="ECO:0000256" key="1">
    <source>
        <dbReference type="SAM" id="Coils"/>
    </source>
</evidence>
<feature type="coiled-coil region" evidence="1">
    <location>
        <begin position="110"/>
        <end position="174"/>
    </location>
</feature>
<keyword evidence="4" id="KW-1185">Reference proteome</keyword>
<evidence type="ECO:0000256" key="2">
    <source>
        <dbReference type="SAM" id="SignalP"/>
    </source>
</evidence>
<feature type="chain" id="PRO_5045865102" evidence="2">
    <location>
        <begin position="26"/>
        <end position="709"/>
    </location>
</feature>
<reference evidence="3 4" key="1">
    <citation type="submission" date="2024-02" db="EMBL/GenBank/DDBJ databases">
        <title>Rubritalea halochordaticola NBRC 107102.</title>
        <authorList>
            <person name="Ichikawa N."/>
            <person name="Katano-Makiyama Y."/>
            <person name="Hidaka K."/>
        </authorList>
    </citation>
    <scope>NUCLEOTIDE SEQUENCE [LARGE SCALE GENOMIC DNA]</scope>
    <source>
        <strain evidence="3 4">NBRC 107102</strain>
    </source>
</reference>
<organism evidence="3 4">
    <name type="scientific">Rubritalea halochordaticola</name>
    <dbReference type="NCBI Taxonomy" id="714537"/>
    <lineage>
        <taxon>Bacteria</taxon>
        <taxon>Pseudomonadati</taxon>
        <taxon>Verrucomicrobiota</taxon>
        <taxon>Verrucomicrobiia</taxon>
        <taxon>Verrucomicrobiales</taxon>
        <taxon>Rubritaleaceae</taxon>
        <taxon>Rubritalea</taxon>
    </lineage>
</organism>
<name>A0ABP9V126_9BACT</name>
<sequence length="709" mass="78759">MKTNHLARPLIFLMATAVGLSSAWAQLSERGREIEASYQQQLEQLKAGLSKDIPVPEADRKAAYLEARKAESQALADLKAAEKRVAKHTKAAGLVEHAKGKWIGGAKKGIAQAQAQLEKAGSDEQRQTAEAELAKWRLNLQQGLQALQEREQALEEAERDRPAAKKALLDAQSALAKTRENALQSVKALGLSDALQSDALDARLAKYLILRDATPASLALYAQTSPENQAFLESMLKDPALLVQMLVADGAKGGNYARAIAIYQQILQASPKAREGNLQRLALAISLEHAEPISQRNPVAAKDAPATVDPVKRYLQFEKAFLAGELDLAFPRLTTWDYRMVVDGNEPDETLVWGREMLRNYRPDHITTDDYRWRYVALVRTDIPYGSQDNQYDKDELQFYQNILMNGGICGRRAFIGRFILRAFGIPTTARPQPGHAALVHWTPEGWVICLGAGWGSGWTKTPYDRDRAFLATTQARALGSAYLPVKRAHWIADFLGEKQVWGFGSRHEPGFWNGLALYTQQALIEAADAKELQPVGQDIAEASDSKEKIKISQVEITADDRKIRTMDQVIHLPATATSKPNKSTRAILFMDSALGGKQLHYSRSAGSAEFEYDFQCQQPGKYALVAKVVTPSWQQNLLVTANESKQPVKIPLPHTVGSWQLTEPVAIDLQQGRNVLRFTRSSDGNPKGFSVKEFMLIPWENHRKVLEE</sequence>
<accession>A0ABP9V126</accession>
<keyword evidence="2" id="KW-0732">Signal</keyword>
<keyword evidence="1" id="KW-0175">Coiled coil</keyword>
<dbReference type="Proteomes" id="UP001424741">
    <property type="component" value="Unassembled WGS sequence"/>
</dbReference>
<comment type="caution">
    <text evidence="3">The sequence shown here is derived from an EMBL/GenBank/DDBJ whole genome shotgun (WGS) entry which is preliminary data.</text>
</comment>
<dbReference type="Gene3D" id="2.60.120.260">
    <property type="entry name" value="Galactose-binding domain-like"/>
    <property type="match status" value="1"/>
</dbReference>
<evidence type="ECO:0000313" key="4">
    <source>
        <dbReference type="Proteomes" id="UP001424741"/>
    </source>
</evidence>
<gene>
    <name evidence="3" type="ORF">Rhal01_02577</name>
</gene>